<dbReference type="EMBL" id="CP162511">
    <property type="protein sequence ID" value="XDI03999.1"/>
    <property type="molecule type" value="Genomic_DNA"/>
</dbReference>
<accession>A0AB39BCM3</accession>
<dbReference type="InterPro" id="IPR001509">
    <property type="entry name" value="Epimerase_deHydtase"/>
</dbReference>
<dbReference type="GO" id="GO:0004029">
    <property type="term" value="F:aldehyde dehydrogenase (NAD+) activity"/>
    <property type="evidence" value="ECO:0007669"/>
    <property type="project" value="TreeGrafter"/>
</dbReference>
<dbReference type="SUPFAM" id="SSF51735">
    <property type="entry name" value="NAD(P)-binding Rossmann-fold domains"/>
    <property type="match status" value="1"/>
</dbReference>
<dbReference type="InterPro" id="IPR051783">
    <property type="entry name" value="NAD(P)-dependent_oxidoreduct"/>
</dbReference>
<dbReference type="AlphaFoldDB" id="A0AB39BCM3"/>
<organism evidence="2">
    <name type="scientific">Herbiconiux sp. A18JL235</name>
    <dbReference type="NCBI Taxonomy" id="3152363"/>
    <lineage>
        <taxon>Bacteria</taxon>
        <taxon>Bacillati</taxon>
        <taxon>Actinomycetota</taxon>
        <taxon>Actinomycetes</taxon>
        <taxon>Micrococcales</taxon>
        <taxon>Microbacteriaceae</taxon>
        <taxon>Herbiconiux</taxon>
    </lineage>
</organism>
<gene>
    <name evidence="2" type="ORF">ABFY20_11650</name>
</gene>
<dbReference type="PANTHER" id="PTHR48079:SF6">
    <property type="entry name" value="NAD(P)-BINDING DOMAIN-CONTAINING PROTEIN-RELATED"/>
    <property type="match status" value="1"/>
</dbReference>
<sequence>MRVLVLGGTGWLGRAIVAELLTRGAEVTCLARGVSGAVPAGAQLIRSDRRSGDAYEQVRGAWDEVIELSSERGLVEPALTALAGGAAHWTLVSSVSVYARNDEPGADESAAVVEPTDPARYADAKVHAERVTSDRLAKRLTVVRPGLIVGAGDPSDRFGYWPARLSRGGRVITPTTRGRFVQVIDVVDLAAWIARAARTRHSGVVNAVGEPMPMRDFFDGVASTVGSDAEMVAVDDATLLAHDVRYWAGPRSLPLWLPSTDTAFAQRGGAAFQKSGGRTRPFALTVKDVADDERARGVSRPRRSGLTRSEEEALLVRVR</sequence>
<dbReference type="PANTHER" id="PTHR48079">
    <property type="entry name" value="PROTEIN YEEZ"/>
    <property type="match status" value="1"/>
</dbReference>
<protein>
    <submittedName>
        <fullName evidence="2">NAD-dependent epimerase/dehydratase family protein</fullName>
    </submittedName>
</protein>
<name>A0AB39BCM3_9MICO</name>
<feature type="domain" description="NAD-dependent epimerase/dehydratase" evidence="1">
    <location>
        <begin position="3"/>
        <end position="206"/>
    </location>
</feature>
<dbReference type="Pfam" id="PF01370">
    <property type="entry name" value="Epimerase"/>
    <property type="match status" value="1"/>
</dbReference>
<dbReference type="InterPro" id="IPR036291">
    <property type="entry name" value="NAD(P)-bd_dom_sf"/>
</dbReference>
<dbReference type="Gene3D" id="3.40.50.720">
    <property type="entry name" value="NAD(P)-binding Rossmann-like Domain"/>
    <property type="match status" value="1"/>
</dbReference>
<evidence type="ECO:0000259" key="1">
    <source>
        <dbReference type="Pfam" id="PF01370"/>
    </source>
</evidence>
<dbReference type="GO" id="GO:0005737">
    <property type="term" value="C:cytoplasm"/>
    <property type="evidence" value="ECO:0007669"/>
    <property type="project" value="TreeGrafter"/>
</dbReference>
<proteinExistence type="predicted"/>
<dbReference type="RefSeq" id="WP_368496412.1">
    <property type="nucleotide sequence ID" value="NZ_CP162511.1"/>
</dbReference>
<reference evidence="2" key="1">
    <citation type="submission" date="2024-05" db="EMBL/GenBank/DDBJ databases">
        <title>Herbiconiux sp. A18JL235.</title>
        <authorList>
            <person name="Zhang G."/>
        </authorList>
    </citation>
    <scope>NUCLEOTIDE SEQUENCE</scope>
    <source>
        <strain evidence="2">A18JL235</strain>
    </source>
</reference>
<evidence type="ECO:0000313" key="2">
    <source>
        <dbReference type="EMBL" id="XDI03999.1"/>
    </source>
</evidence>